<dbReference type="GO" id="GO:0003700">
    <property type="term" value="F:DNA-binding transcription factor activity"/>
    <property type="evidence" value="ECO:0007669"/>
    <property type="project" value="TreeGrafter"/>
</dbReference>
<dbReference type="Pfam" id="PF13977">
    <property type="entry name" value="TetR_C_6"/>
    <property type="match status" value="1"/>
</dbReference>
<name>A0A7D5T047_9EURY</name>
<dbReference type="AlphaFoldDB" id="A0A7D5T047"/>
<evidence type="ECO:0000313" key="8">
    <source>
        <dbReference type="Proteomes" id="UP000509667"/>
    </source>
</evidence>
<dbReference type="Gene3D" id="1.10.357.10">
    <property type="entry name" value="Tetracycline Repressor, domain 2"/>
    <property type="match status" value="1"/>
</dbReference>
<dbReference type="InterPro" id="IPR039538">
    <property type="entry name" value="BetI_C"/>
</dbReference>
<evidence type="ECO:0000313" key="7">
    <source>
        <dbReference type="EMBL" id="QLH79271.1"/>
    </source>
</evidence>
<dbReference type="EMBL" id="CP058910">
    <property type="protein sequence ID" value="QLH79271.1"/>
    <property type="molecule type" value="Genomic_DNA"/>
</dbReference>
<keyword evidence="2" id="KW-0805">Transcription regulation</keyword>
<dbReference type="PROSITE" id="PS50977">
    <property type="entry name" value="HTH_TETR_2"/>
    <property type="match status" value="1"/>
</dbReference>
<evidence type="ECO:0000256" key="5">
    <source>
        <dbReference type="PROSITE-ProRule" id="PRU00335"/>
    </source>
</evidence>
<dbReference type="InterPro" id="IPR001647">
    <property type="entry name" value="HTH_TetR"/>
</dbReference>
<dbReference type="PANTHER" id="PTHR30055:SF234">
    <property type="entry name" value="HTH-TYPE TRANSCRIPTIONAL REGULATOR BETI"/>
    <property type="match status" value="1"/>
</dbReference>
<dbReference type="SUPFAM" id="SSF48498">
    <property type="entry name" value="Tetracyclin repressor-like, C-terminal domain"/>
    <property type="match status" value="1"/>
</dbReference>
<organism evidence="7 8">
    <name type="scientific">Halosimplex rubrum</name>
    <dbReference type="NCBI Taxonomy" id="869889"/>
    <lineage>
        <taxon>Archaea</taxon>
        <taxon>Methanobacteriati</taxon>
        <taxon>Methanobacteriota</taxon>
        <taxon>Stenosarchaea group</taxon>
        <taxon>Halobacteria</taxon>
        <taxon>Halobacteriales</taxon>
        <taxon>Haloarculaceae</taxon>
        <taxon>Halosimplex</taxon>
    </lineage>
</organism>
<dbReference type="OrthoDB" id="135877at2157"/>
<evidence type="ECO:0000256" key="4">
    <source>
        <dbReference type="ARBA" id="ARBA00023163"/>
    </source>
</evidence>
<dbReference type="Pfam" id="PF00440">
    <property type="entry name" value="TetR_N"/>
    <property type="match status" value="1"/>
</dbReference>
<dbReference type="InterPro" id="IPR009057">
    <property type="entry name" value="Homeodomain-like_sf"/>
</dbReference>
<dbReference type="RefSeq" id="WP_179909140.1">
    <property type="nucleotide sequence ID" value="NZ_CP058910.1"/>
</dbReference>
<accession>A0A7D5T047</accession>
<dbReference type="KEGG" id="hrr:HZS55_19095"/>
<keyword evidence="4" id="KW-0804">Transcription</keyword>
<feature type="DNA-binding region" description="H-T-H motif" evidence="5">
    <location>
        <begin position="31"/>
        <end position="50"/>
    </location>
</feature>
<dbReference type="Proteomes" id="UP000509667">
    <property type="component" value="Chromosome"/>
</dbReference>
<keyword evidence="1" id="KW-0678">Repressor</keyword>
<gene>
    <name evidence="7" type="ORF">HZS55_19095</name>
</gene>
<evidence type="ECO:0000259" key="6">
    <source>
        <dbReference type="PROSITE" id="PS50977"/>
    </source>
</evidence>
<proteinExistence type="predicted"/>
<evidence type="ECO:0000256" key="2">
    <source>
        <dbReference type="ARBA" id="ARBA00023015"/>
    </source>
</evidence>
<dbReference type="InterPro" id="IPR050109">
    <property type="entry name" value="HTH-type_TetR-like_transc_reg"/>
</dbReference>
<evidence type="ECO:0000256" key="1">
    <source>
        <dbReference type="ARBA" id="ARBA00022491"/>
    </source>
</evidence>
<dbReference type="GeneID" id="56080016"/>
<dbReference type="GO" id="GO:0000976">
    <property type="term" value="F:transcription cis-regulatory region binding"/>
    <property type="evidence" value="ECO:0007669"/>
    <property type="project" value="TreeGrafter"/>
</dbReference>
<dbReference type="SUPFAM" id="SSF46689">
    <property type="entry name" value="Homeodomain-like"/>
    <property type="match status" value="1"/>
</dbReference>
<keyword evidence="8" id="KW-1185">Reference proteome</keyword>
<dbReference type="InterPro" id="IPR036271">
    <property type="entry name" value="Tet_transcr_reg_TetR-rel_C_sf"/>
</dbReference>
<dbReference type="PANTHER" id="PTHR30055">
    <property type="entry name" value="HTH-TYPE TRANSCRIPTIONAL REGULATOR RUTR"/>
    <property type="match status" value="1"/>
</dbReference>
<keyword evidence="3 5" id="KW-0238">DNA-binding</keyword>
<sequence length="195" mass="20722">MSDEGVPAEARAEVALAVRDALAEHGYERLTTAKIAEAYPKSESGLYYYYDAKDEMIAAFLEFAVGRFGEELDAIEADGPEARLRAACERMFLSPGEEGADLHVAVMELLSHAPHNETLRDPLVALQSAKLDVLAETVREGVEDGTFRPVDPDATAAFLLAAGDGSTGICVALGMDVGGALRTGWASYVDGILAD</sequence>
<evidence type="ECO:0000256" key="3">
    <source>
        <dbReference type="ARBA" id="ARBA00023125"/>
    </source>
</evidence>
<reference evidence="7 8" key="1">
    <citation type="submission" date="2020-07" db="EMBL/GenBank/DDBJ databases">
        <title>Halosimplex pelagicum sp. nov. and Halosimplex rubrum sp. nov., isolated from salted brown alga Laminaria, and emended description of the genus Halosimplex.</title>
        <authorList>
            <person name="Cui H."/>
        </authorList>
    </citation>
    <scope>NUCLEOTIDE SEQUENCE [LARGE SCALE GENOMIC DNA]</scope>
    <source>
        <strain evidence="7 8">R27</strain>
    </source>
</reference>
<protein>
    <submittedName>
        <fullName evidence="7">TetR/AcrR family transcriptional regulator</fullName>
    </submittedName>
</protein>
<feature type="domain" description="HTH tetR-type" evidence="6">
    <location>
        <begin position="8"/>
        <end position="68"/>
    </location>
</feature>